<dbReference type="SUPFAM" id="SSF53474">
    <property type="entry name" value="alpha/beta-Hydrolases"/>
    <property type="match status" value="1"/>
</dbReference>
<accession>A0AAW0IAF7</accession>
<dbReference type="Proteomes" id="UP001488838">
    <property type="component" value="Unassembled WGS sequence"/>
</dbReference>
<evidence type="ECO:0000313" key="3">
    <source>
        <dbReference type="Proteomes" id="UP001488838"/>
    </source>
</evidence>
<protein>
    <submittedName>
        <fullName evidence="2">Uncharacterized protein</fullName>
    </submittedName>
</protein>
<feature type="transmembrane region" description="Helical" evidence="1">
    <location>
        <begin position="7"/>
        <end position="25"/>
    </location>
</feature>
<keyword evidence="3" id="KW-1185">Reference proteome</keyword>
<organism evidence="2 3">
    <name type="scientific">Myodes glareolus</name>
    <name type="common">Bank vole</name>
    <name type="synonym">Clethrionomys glareolus</name>
    <dbReference type="NCBI Taxonomy" id="447135"/>
    <lineage>
        <taxon>Eukaryota</taxon>
        <taxon>Metazoa</taxon>
        <taxon>Chordata</taxon>
        <taxon>Craniata</taxon>
        <taxon>Vertebrata</taxon>
        <taxon>Euteleostomi</taxon>
        <taxon>Mammalia</taxon>
        <taxon>Eutheria</taxon>
        <taxon>Euarchontoglires</taxon>
        <taxon>Glires</taxon>
        <taxon>Rodentia</taxon>
        <taxon>Myomorpha</taxon>
        <taxon>Muroidea</taxon>
        <taxon>Cricetidae</taxon>
        <taxon>Arvicolinae</taxon>
        <taxon>Myodes</taxon>
    </lineage>
</organism>
<sequence length="141" mass="15636">MLSLVELLLAIMCLLVMGVNVWVLIDHLLTIDVPPTLKHPLKFRILHYCFHLTMTWGNILEKVNICSSPCFFGFVQDNSVSKKNLGVFVKDLLFGTIPVRLFQPKGASSKSRRGIIFLHGGGAFLGSLGEDDPCSKKVQPP</sequence>
<dbReference type="InterPro" id="IPR029058">
    <property type="entry name" value="AB_hydrolase_fold"/>
</dbReference>
<name>A0AAW0IAF7_MYOGA</name>
<gene>
    <name evidence="2" type="ORF">U0070_016093</name>
</gene>
<keyword evidence="1" id="KW-1133">Transmembrane helix</keyword>
<reference evidence="2 3" key="1">
    <citation type="journal article" date="2023" name="bioRxiv">
        <title>Conserved and derived expression patterns and positive selection on dental genes reveal complex evolutionary context of ever-growing rodent molars.</title>
        <authorList>
            <person name="Calamari Z.T."/>
            <person name="Song A."/>
            <person name="Cohen E."/>
            <person name="Akter M."/>
            <person name="Roy R.D."/>
            <person name="Hallikas O."/>
            <person name="Christensen M.M."/>
            <person name="Li P."/>
            <person name="Marangoni P."/>
            <person name="Jernvall J."/>
            <person name="Klein O.D."/>
        </authorList>
    </citation>
    <scope>NUCLEOTIDE SEQUENCE [LARGE SCALE GENOMIC DNA]</scope>
    <source>
        <strain evidence="2">V071</strain>
    </source>
</reference>
<dbReference type="AlphaFoldDB" id="A0AAW0IAF7"/>
<proteinExistence type="predicted"/>
<keyword evidence="1" id="KW-0812">Transmembrane</keyword>
<dbReference type="Gene3D" id="3.40.50.1820">
    <property type="entry name" value="alpha/beta hydrolase"/>
    <property type="match status" value="1"/>
</dbReference>
<keyword evidence="1" id="KW-0472">Membrane</keyword>
<comment type="caution">
    <text evidence="2">The sequence shown here is derived from an EMBL/GenBank/DDBJ whole genome shotgun (WGS) entry which is preliminary data.</text>
</comment>
<dbReference type="EMBL" id="JBBHLL010000181">
    <property type="protein sequence ID" value="KAK7811153.1"/>
    <property type="molecule type" value="Genomic_DNA"/>
</dbReference>
<evidence type="ECO:0000313" key="2">
    <source>
        <dbReference type="EMBL" id="KAK7811153.1"/>
    </source>
</evidence>
<evidence type="ECO:0000256" key="1">
    <source>
        <dbReference type="SAM" id="Phobius"/>
    </source>
</evidence>